<dbReference type="InterPro" id="IPR001041">
    <property type="entry name" value="2Fe-2S_ferredoxin-type"/>
</dbReference>
<dbReference type="SUPFAM" id="SSF54292">
    <property type="entry name" value="2Fe-2S ferredoxin-like"/>
    <property type="match status" value="1"/>
</dbReference>
<dbReference type="InterPro" id="IPR054582">
    <property type="entry name" value="DmmA-like_N"/>
</dbReference>
<dbReference type="CDD" id="cd00207">
    <property type="entry name" value="fer2"/>
    <property type="match status" value="1"/>
</dbReference>
<dbReference type="PROSITE" id="PS00197">
    <property type="entry name" value="2FE2S_FER_1"/>
    <property type="match status" value="1"/>
</dbReference>
<evidence type="ECO:0000256" key="7">
    <source>
        <dbReference type="ARBA" id="ARBA00023004"/>
    </source>
</evidence>
<dbReference type="PANTHER" id="PTHR47354">
    <property type="entry name" value="NADH OXIDOREDUCTASE HCR"/>
    <property type="match status" value="1"/>
</dbReference>
<dbReference type="PANTHER" id="PTHR47354:SF2">
    <property type="entry name" value="BLR2392 PROTEIN"/>
    <property type="match status" value="1"/>
</dbReference>
<sequence>MDTLRVTVSNVRVLHPEIREFTLVPAEGLALPAFEAGAHVRVRVKDQDEWREYSLIDTDDGAPKAPVSYRIAVRRDPAGRGGSAFMHELRPGATLDIQPPRNDFAIHAHDGAAVLIAGGIGVTPLVSMATRLHAQRRPVRMHYAVRSRDLAAFADELRQMLGEHLQLHVDAEAGAPLSAVTVLAQGGPHDHLYVCGPQPMLDAVLAEAAQRGWPRERIHFELFSAPAAPSGDHAFELVLAQSGRTFTVPADKSVLDVLIANGLDPMFDCQRGECGVCAVAVLEGEIDHRDYVLTARERAEGNVMQACVSRAKGARLVLDL</sequence>
<keyword evidence="2" id="KW-0285">Flavoprotein</keyword>
<gene>
    <name evidence="11" type="ORF">ACFSF0_17755</name>
</gene>
<evidence type="ECO:0000313" key="12">
    <source>
        <dbReference type="Proteomes" id="UP001597304"/>
    </source>
</evidence>
<dbReference type="InterPro" id="IPR006058">
    <property type="entry name" value="2Fe2S_fd_BS"/>
</dbReference>
<evidence type="ECO:0000256" key="1">
    <source>
        <dbReference type="ARBA" id="ARBA00001917"/>
    </source>
</evidence>
<evidence type="ECO:0000259" key="10">
    <source>
        <dbReference type="PROSITE" id="PS51384"/>
    </source>
</evidence>
<dbReference type="InterPro" id="IPR012675">
    <property type="entry name" value="Beta-grasp_dom_sf"/>
</dbReference>
<keyword evidence="3" id="KW-0288">FMN</keyword>
<dbReference type="PROSITE" id="PS51085">
    <property type="entry name" value="2FE2S_FER_2"/>
    <property type="match status" value="1"/>
</dbReference>
<dbReference type="InterPro" id="IPR050415">
    <property type="entry name" value="MRET"/>
</dbReference>
<evidence type="ECO:0000256" key="6">
    <source>
        <dbReference type="ARBA" id="ARBA00023002"/>
    </source>
</evidence>
<keyword evidence="8" id="KW-0411">Iron-sulfur</keyword>
<evidence type="ECO:0000256" key="5">
    <source>
        <dbReference type="ARBA" id="ARBA00022723"/>
    </source>
</evidence>
<dbReference type="Pfam" id="PF00111">
    <property type="entry name" value="Fer2"/>
    <property type="match status" value="1"/>
</dbReference>
<dbReference type="InterPro" id="IPR039261">
    <property type="entry name" value="FNR_nucleotide-bd"/>
</dbReference>
<dbReference type="EMBL" id="JBHUEJ010000044">
    <property type="protein sequence ID" value="MFD1712447.1"/>
    <property type="molecule type" value="Genomic_DNA"/>
</dbReference>
<proteinExistence type="predicted"/>
<dbReference type="SUPFAM" id="SSF52343">
    <property type="entry name" value="Ferredoxin reductase-like, C-terminal NADP-linked domain"/>
    <property type="match status" value="1"/>
</dbReference>
<evidence type="ECO:0000256" key="8">
    <source>
        <dbReference type="ARBA" id="ARBA00023014"/>
    </source>
</evidence>
<comment type="cofactor">
    <cofactor evidence="1">
        <name>FMN</name>
        <dbReference type="ChEBI" id="CHEBI:58210"/>
    </cofactor>
</comment>
<dbReference type="Proteomes" id="UP001597304">
    <property type="component" value="Unassembled WGS sequence"/>
</dbReference>
<dbReference type="Gene3D" id="3.40.50.80">
    <property type="entry name" value="Nucleotide-binding domain of ferredoxin-NADP reductase (FNR) module"/>
    <property type="match status" value="1"/>
</dbReference>
<keyword evidence="4" id="KW-0001">2Fe-2S</keyword>
<feature type="domain" description="FAD-binding FR-type" evidence="10">
    <location>
        <begin position="1"/>
        <end position="107"/>
    </location>
</feature>
<protein>
    <submittedName>
        <fullName evidence="11">PDR/VanB family oxidoreductase</fullName>
    </submittedName>
</protein>
<accession>A0ABW4KX94</accession>
<dbReference type="PRINTS" id="PR00409">
    <property type="entry name" value="PHDIOXRDTASE"/>
</dbReference>
<feature type="domain" description="2Fe-2S ferredoxin-type" evidence="9">
    <location>
        <begin position="233"/>
        <end position="320"/>
    </location>
</feature>
<reference evidence="12" key="1">
    <citation type="journal article" date="2019" name="Int. J. Syst. Evol. Microbiol.">
        <title>The Global Catalogue of Microorganisms (GCM) 10K type strain sequencing project: providing services to taxonomists for standard genome sequencing and annotation.</title>
        <authorList>
            <consortium name="The Broad Institute Genomics Platform"/>
            <consortium name="The Broad Institute Genome Sequencing Center for Infectious Disease"/>
            <person name="Wu L."/>
            <person name="Ma J."/>
        </authorList>
    </citation>
    <scope>NUCLEOTIDE SEQUENCE [LARGE SCALE GENOMIC DNA]</scope>
    <source>
        <strain evidence="12">LMG 29247</strain>
    </source>
</reference>
<dbReference type="Pfam" id="PF22290">
    <property type="entry name" value="DmmA-like_N"/>
    <property type="match status" value="1"/>
</dbReference>
<evidence type="ECO:0000256" key="2">
    <source>
        <dbReference type="ARBA" id="ARBA00022630"/>
    </source>
</evidence>
<name>A0ABW4KX94_9BURK</name>
<evidence type="ECO:0000259" key="9">
    <source>
        <dbReference type="PROSITE" id="PS51085"/>
    </source>
</evidence>
<dbReference type="SUPFAM" id="SSF63380">
    <property type="entry name" value="Riboflavin synthase domain-like"/>
    <property type="match status" value="1"/>
</dbReference>
<dbReference type="PROSITE" id="PS51384">
    <property type="entry name" value="FAD_FR"/>
    <property type="match status" value="1"/>
</dbReference>
<dbReference type="RefSeq" id="WP_147913153.1">
    <property type="nucleotide sequence ID" value="NZ_JBHUEJ010000044.1"/>
</dbReference>
<organism evidence="11 12">
    <name type="scientific">Ottowia flava</name>
    <dbReference type="NCBI Taxonomy" id="2675430"/>
    <lineage>
        <taxon>Bacteria</taxon>
        <taxon>Pseudomonadati</taxon>
        <taxon>Pseudomonadota</taxon>
        <taxon>Betaproteobacteria</taxon>
        <taxon>Burkholderiales</taxon>
        <taxon>Comamonadaceae</taxon>
        <taxon>Ottowia</taxon>
    </lineage>
</organism>
<evidence type="ECO:0000256" key="3">
    <source>
        <dbReference type="ARBA" id="ARBA00022643"/>
    </source>
</evidence>
<keyword evidence="5" id="KW-0479">Metal-binding</keyword>
<dbReference type="Gene3D" id="2.40.30.10">
    <property type="entry name" value="Translation factors"/>
    <property type="match status" value="1"/>
</dbReference>
<evidence type="ECO:0000256" key="4">
    <source>
        <dbReference type="ARBA" id="ARBA00022714"/>
    </source>
</evidence>
<keyword evidence="6" id="KW-0560">Oxidoreductase</keyword>
<keyword evidence="7" id="KW-0408">Iron</keyword>
<comment type="caution">
    <text evidence="11">The sequence shown here is derived from an EMBL/GenBank/DDBJ whole genome shotgun (WGS) entry which is preliminary data.</text>
</comment>
<dbReference type="InterPro" id="IPR017927">
    <property type="entry name" value="FAD-bd_FR_type"/>
</dbReference>
<dbReference type="Gene3D" id="3.10.20.30">
    <property type="match status" value="1"/>
</dbReference>
<dbReference type="InterPro" id="IPR036010">
    <property type="entry name" value="2Fe-2S_ferredoxin-like_sf"/>
</dbReference>
<keyword evidence="12" id="KW-1185">Reference proteome</keyword>
<evidence type="ECO:0000313" key="11">
    <source>
        <dbReference type="EMBL" id="MFD1712447.1"/>
    </source>
</evidence>
<dbReference type="InterPro" id="IPR017938">
    <property type="entry name" value="Riboflavin_synthase-like_b-brl"/>
</dbReference>
<dbReference type="CDD" id="cd06185">
    <property type="entry name" value="PDR_like"/>
    <property type="match status" value="1"/>
</dbReference>